<dbReference type="GO" id="GO:0030425">
    <property type="term" value="C:dendrite"/>
    <property type="evidence" value="ECO:0007669"/>
    <property type="project" value="TreeGrafter"/>
</dbReference>
<dbReference type="GO" id="GO:0043204">
    <property type="term" value="C:perikaryon"/>
    <property type="evidence" value="ECO:0007669"/>
    <property type="project" value="TreeGrafter"/>
</dbReference>
<reference evidence="1" key="1">
    <citation type="submission" date="2025-05" db="UniProtKB">
        <authorList>
            <consortium name="RefSeq"/>
        </authorList>
    </citation>
    <scope>NUCLEOTIDE SEQUENCE [LARGE SCALE GENOMIC DNA]</scope>
</reference>
<accession>A0A6J0SZL4</accession>
<protein>
    <submittedName>
        <fullName evidence="2">Pro-FMRFamide-related neuropeptide FF</fullName>
    </submittedName>
</protein>
<dbReference type="KEGG" id="pvt:110074402"/>
<organism evidence="1 2">
    <name type="scientific">Pogona vitticeps</name>
    <name type="common">central bearded dragon</name>
    <dbReference type="NCBI Taxonomy" id="103695"/>
    <lineage>
        <taxon>Eukaryota</taxon>
        <taxon>Metazoa</taxon>
        <taxon>Chordata</taxon>
        <taxon>Craniata</taxon>
        <taxon>Vertebrata</taxon>
        <taxon>Euteleostomi</taxon>
        <taxon>Lepidosauria</taxon>
        <taxon>Squamata</taxon>
        <taxon>Bifurcata</taxon>
        <taxon>Unidentata</taxon>
        <taxon>Episquamata</taxon>
        <taxon>Toxicofera</taxon>
        <taxon>Iguania</taxon>
        <taxon>Acrodonta</taxon>
        <taxon>Agamidae</taxon>
        <taxon>Amphibolurinae</taxon>
        <taxon>Pogona</taxon>
    </lineage>
</organism>
<dbReference type="GO" id="GO:0001664">
    <property type="term" value="F:G protein-coupled receptor binding"/>
    <property type="evidence" value="ECO:0007669"/>
    <property type="project" value="TreeGrafter"/>
</dbReference>
<dbReference type="GeneID" id="110074402"/>
<dbReference type="Pfam" id="PF15085">
    <property type="entry name" value="NPFF"/>
    <property type="match status" value="1"/>
</dbReference>
<dbReference type="PANTHER" id="PTHR15044:SF0">
    <property type="entry name" value="PRO-FMRFAMIDE-RELATED NEUROPEPTIDE FF"/>
    <property type="match status" value="1"/>
</dbReference>
<evidence type="ECO:0000313" key="2">
    <source>
        <dbReference type="RefSeq" id="XP_020640195.2"/>
    </source>
</evidence>
<dbReference type="OrthoDB" id="8878267at2759"/>
<evidence type="ECO:0000313" key="1">
    <source>
        <dbReference type="Proteomes" id="UP001652642"/>
    </source>
</evidence>
<proteinExistence type="predicted"/>
<reference evidence="2" key="2">
    <citation type="submission" date="2025-08" db="UniProtKB">
        <authorList>
            <consortium name="RefSeq"/>
        </authorList>
    </citation>
    <scope>IDENTIFICATION</scope>
</reference>
<dbReference type="RefSeq" id="XP_020640195.2">
    <property type="nucleotide sequence ID" value="XM_020784536.2"/>
</dbReference>
<dbReference type="GO" id="GO:0005615">
    <property type="term" value="C:extracellular space"/>
    <property type="evidence" value="ECO:0007669"/>
    <property type="project" value="TreeGrafter"/>
</dbReference>
<dbReference type="GO" id="GO:0005184">
    <property type="term" value="F:neuropeptide hormone activity"/>
    <property type="evidence" value="ECO:0007669"/>
    <property type="project" value="InterPro"/>
</dbReference>
<dbReference type="GO" id="GO:0007218">
    <property type="term" value="P:neuropeptide signaling pathway"/>
    <property type="evidence" value="ECO:0007669"/>
    <property type="project" value="UniProtKB-KW"/>
</dbReference>
<dbReference type="InParanoid" id="A0A6J0SZL4"/>
<dbReference type="GO" id="GO:0043679">
    <property type="term" value="C:axon terminus"/>
    <property type="evidence" value="ECO:0007669"/>
    <property type="project" value="TreeGrafter"/>
</dbReference>
<dbReference type="GO" id="GO:0060079">
    <property type="term" value="P:excitatory postsynaptic potential"/>
    <property type="evidence" value="ECO:0007669"/>
    <property type="project" value="TreeGrafter"/>
</dbReference>
<name>A0A6J0SZL4_9SAUR</name>
<sequence>MPSLSGTIMVPLCSSQGGTPQATHRLHCLTNGGLPLSSIPAYVPRLPAWRYKGAAKRRETGTGERSREVSRAQRATNMEAIHLLLALVLLSGSLGSGRGLEEGLGSQEFLAEDPNVYPERLLGWMQENEDHAAQSLPEEHSLGVLLRSFLHAVQRPGRSPSFLFQPQRFGRDARAGSLSVGRIKARAWDSMAPQFLSMATPQRFGKKK</sequence>
<dbReference type="CTD" id="8620"/>
<keyword evidence="2" id="KW-0527">Neuropeptide</keyword>
<dbReference type="GO" id="GO:0098794">
    <property type="term" value="C:postsynapse"/>
    <property type="evidence" value="ECO:0007669"/>
    <property type="project" value="GOC"/>
</dbReference>
<dbReference type="Proteomes" id="UP001652642">
    <property type="component" value="Chromosome 2"/>
</dbReference>
<dbReference type="InterPro" id="IPR008065">
    <property type="entry name" value="NPFF"/>
</dbReference>
<dbReference type="AlphaFoldDB" id="A0A6J0SZL4"/>
<gene>
    <name evidence="2" type="primary">NPFF</name>
</gene>
<dbReference type="PANTHER" id="PTHR15044">
    <property type="entry name" value="NEUROPEPTIDE FF"/>
    <property type="match status" value="1"/>
</dbReference>
<keyword evidence="1" id="KW-1185">Reference proteome</keyword>